<feature type="compositionally biased region" description="Basic and acidic residues" evidence="1">
    <location>
        <begin position="53"/>
        <end position="68"/>
    </location>
</feature>
<evidence type="ECO:0000256" key="1">
    <source>
        <dbReference type="SAM" id="MobiDB-lite"/>
    </source>
</evidence>
<evidence type="ECO:0000313" key="2">
    <source>
        <dbReference type="EMBL" id="OON14216.1"/>
    </source>
</evidence>
<keyword evidence="3" id="KW-1185">Reference proteome</keyword>
<organism evidence="2 3">
    <name type="scientific">Opisthorchis viverrini</name>
    <name type="common">Southeast Asian liver fluke</name>
    <dbReference type="NCBI Taxonomy" id="6198"/>
    <lineage>
        <taxon>Eukaryota</taxon>
        <taxon>Metazoa</taxon>
        <taxon>Spiralia</taxon>
        <taxon>Lophotrochozoa</taxon>
        <taxon>Platyhelminthes</taxon>
        <taxon>Trematoda</taxon>
        <taxon>Digenea</taxon>
        <taxon>Opisthorchiida</taxon>
        <taxon>Opisthorchiata</taxon>
        <taxon>Opisthorchiidae</taxon>
        <taxon>Opisthorchis</taxon>
    </lineage>
</organism>
<accession>A0A1S8WIC5</accession>
<feature type="compositionally biased region" description="Basic and acidic residues" evidence="1">
    <location>
        <begin position="94"/>
        <end position="110"/>
    </location>
</feature>
<sequence length="298" mass="34214">MEYRRDFLFILGQQTLKTFFVHCTSQQIQRYRERLLERLQEDDQLSCVPKSKNLSDSKLKPSNARERSNVGSSMQSLSSKHPRRDHSISPPASRDSRDRSPPRSFRENDRPRRRPPSPTSPDASSENEAYDSSPLRSLRNPSVPSTDSPYRRDADDVTRRPRLSASDDAERQRNSHGSSQRRLPIPSEELEEGEASDDEDFGSTLAQRMPSRRKHHGRDDTHGSTSPKTTRKRHRSRTPNSVVDARHAYRSRTPSPSRRRSELSAGSANRRLTNWVYWKNTTEDNLSGQSRSTYGALD</sequence>
<feature type="compositionally biased region" description="Polar residues" evidence="1">
    <location>
        <begin position="139"/>
        <end position="148"/>
    </location>
</feature>
<reference evidence="2 3" key="1">
    <citation type="submission" date="2015-03" db="EMBL/GenBank/DDBJ databases">
        <title>Draft genome of the nematode, Opisthorchis viverrini.</title>
        <authorList>
            <person name="Mitreva M."/>
        </authorList>
    </citation>
    <scope>NUCLEOTIDE SEQUENCE [LARGE SCALE GENOMIC DNA]</scope>
    <source>
        <strain evidence="2">Khon Kaen</strain>
    </source>
</reference>
<feature type="region of interest" description="Disordered" evidence="1">
    <location>
        <begin position="48"/>
        <end position="274"/>
    </location>
</feature>
<name>A0A1S8WIC5_OPIVI</name>
<evidence type="ECO:0000313" key="3">
    <source>
        <dbReference type="Proteomes" id="UP000243686"/>
    </source>
</evidence>
<dbReference type="Proteomes" id="UP000243686">
    <property type="component" value="Unassembled WGS sequence"/>
</dbReference>
<gene>
    <name evidence="2" type="ORF">X801_09996</name>
</gene>
<feature type="compositionally biased region" description="Polar residues" evidence="1">
    <location>
        <begin position="69"/>
        <end position="79"/>
    </location>
</feature>
<dbReference type="EMBL" id="KV906801">
    <property type="protein sequence ID" value="OON14216.1"/>
    <property type="molecule type" value="Genomic_DNA"/>
</dbReference>
<proteinExistence type="predicted"/>
<feature type="compositionally biased region" description="Acidic residues" evidence="1">
    <location>
        <begin position="188"/>
        <end position="201"/>
    </location>
</feature>
<feature type="compositionally biased region" description="Basic and acidic residues" evidence="1">
    <location>
        <begin position="149"/>
        <end position="159"/>
    </location>
</feature>
<protein>
    <submittedName>
        <fullName evidence="2">Uncharacterized protein</fullName>
    </submittedName>
</protein>
<dbReference type="AlphaFoldDB" id="A0A1S8WIC5"/>